<keyword evidence="2" id="KW-1185">Reference proteome</keyword>
<evidence type="ECO:0000313" key="2">
    <source>
        <dbReference type="Proteomes" id="UP001430953"/>
    </source>
</evidence>
<organism evidence="1 2">
    <name type="scientific">Cardiocondyla obscurior</name>
    <dbReference type="NCBI Taxonomy" id="286306"/>
    <lineage>
        <taxon>Eukaryota</taxon>
        <taxon>Metazoa</taxon>
        <taxon>Ecdysozoa</taxon>
        <taxon>Arthropoda</taxon>
        <taxon>Hexapoda</taxon>
        <taxon>Insecta</taxon>
        <taxon>Pterygota</taxon>
        <taxon>Neoptera</taxon>
        <taxon>Endopterygota</taxon>
        <taxon>Hymenoptera</taxon>
        <taxon>Apocrita</taxon>
        <taxon>Aculeata</taxon>
        <taxon>Formicoidea</taxon>
        <taxon>Formicidae</taxon>
        <taxon>Myrmicinae</taxon>
        <taxon>Cardiocondyla</taxon>
    </lineage>
</organism>
<dbReference type="AlphaFoldDB" id="A0AAW2FVM1"/>
<protein>
    <submittedName>
        <fullName evidence="1">Uncharacterized protein</fullName>
    </submittedName>
</protein>
<gene>
    <name evidence="1" type="ORF">PUN28_009105</name>
</gene>
<comment type="caution">
    <text evidence="1">The sequence shown here is derived from an EMBL/GenBank/DDBJ whole genome shotgun (WGS) entry which is preliminary data.</text>
</comment>
<name>A0AAW2FVM1_9HYME</name>
<dbReference type="EMBL" id="JADYXP020000008">
    <property type="protein sequence ID" value="KAL0118222.1"/>
    <property type="molecule type" value="Genomic_DNA"/>
</dbReference>
<accession>A0AAW2FVM1</accession>
<proteinExistence type="predicted"/>
<reference evidence="1 2" key="1">
    <citation type="submission" date="2023-03" db="EMBL/GenBank/DDBJ databases">
        <title>High recombination rates correlate with genetic variation in Cardiocondyla obscurior ants.</title>
        <authorList>
            <person name="Errbii M."/>
        </authorList>
    </citation>
    <scope>NUCLEOTIDE SEQUENCE [LARGE SCALE GENOMIC DNA]</scope>
    <source>
        <strain evidence="1">Alpha-2009</strain>
        <tissue evidence="1">Whole body</tissue>
    </source>
</reference>
<sequence length="163" mass="18891">MCNFLSSTPIGWLAKAFTNFCKFSIRLPILFPKQSTANNSCLLEKYICLNGILMFNYRFFYLIHHARQKFLHSNDRNRDCKNVDRKADSFCVLRSRDASIRGSVIAGSVLLAINATPKLRDLFITYLWTPYRCDVCTRRWPSLPDTFKARARGRSTELGCDYL</sequence>
<dbReference type="Proteomes" id="UP001430953">
    <property type="component" value="Unassembled WGS sequence"/>
</dbReference>
<evidence type="ECO:0000313" key="1">
    <source>
        <dbReference type="EMBL" id="KAL0118222.1"/>
    </source>
</evidence>